<dbReference type="SUPFAM" id="SSF51197">
    <property type="entry name" value="Clavaminate synthase-like"/>
    <property type="match status" value="1"/>
</dbReference>
<reference evidence="2 3" key="2">
    <citation type="journal article" date="2016" name="Genome Announc.">
        <title>Permanent Draft Genome Sequences for Two Variants of Frankia sp. Strain CpI1, the First Frankia Strain Isolated from Root Nodules of Comptonia peregrina.</title>
        <authorList>
            <person name="Oshone R."/>
            <person name="Hurst S.G.IV."/>
            <person name="Abebe-Akele F."/>
            <person name="Simpson S."/>
            <person name="Morris K."/>
            <person name="Thomas W.K."/>
            <person name="Tisa L.S."/>
        </authorList>
    </citation>
    <scope>NUCLEOTIDE SEQUENCE [LARGE SCALE GENOMIC DNA]</scope>
    <source>
        <strain evidence="3">CpI1-S</strain>
    </source>
</reference>
<keyword evidence="3" id="KW-1185">Reference proteome</keyword>
<accession>A0A0D8B9U6</accession>
<keyword evidence="2" id="KW-0223">Dioxygenase</keyword>
<dbReference type="Pfam" id="PF13532">
    <property type="entry name" value="2OG-FeII_Oxy_2"/>
    <property type="match status" value="1"/>
</dbReference>
<dbReference type="PANTHER" id="PTHR31212:SF4">
    <property type="entry name" value="ALPHA-KETOGLUTARATE-DEPENDENT DIOXYGENASE ALKB HOMOLOG 3"/>
    <property type="match status" value="1"/>
</dbReference>
<comment type="caution">
    <text evidence="2">The sequence shown here is derived from an EMBL/GenBank/DDBJ whole genome shotgun (WGS) entry which is preliminary data.</text>
</comment>
<keyword evidence="2" id="KW-0560">Oxidoreductase</keyword>
<dbReference type="GO" id="GO:0051213">
    <property type="term" value="F:dioxygenase activity"/>
    <property type="evidence" value="ECO:0007669"/>
    <property type="project" value="UniProtKB-KW"/>
</dbReference>
<dbReference type="Gene3D" id="2.60.120.590">
    <property type="entry name" value="Alpha-ketoglutarate-dependent dioxygenase AlkB-like"/>
    <property type="match status" value="1"/>
</dbReference>
<dbReference type="PATRIC" id="fig|1502723.3.peg.6007"/>
<evidence type="ECO:0000259" key="1">
    <source>
        <dbReference type="PROSITE" id="PS51471"/>
    </source>
</evidence>
<gene>
    <name evidence="2" type="ORF">FF36_05580</name>
</gene>
<evidence type="ECO:0000313" key="3">
    <source>
        <dbReference type="Proteomes" id="UP000032545"/>
    </source>
</evidence>
<dbReference type="AlphaFoldDB" id="A0A0D8B9U6"/>
<dbReference type="RefSeq" id="WP_044888044.1">
    <property type="nucleotide sequence ID" value="NZ_JYFN01000070.1"/>
</dbReference>
<dbReference type="InterPro" id="IPR005123">
    <property type="entry name" value="Oxoglu/Fe-dep_dioxygenase_dom"/>
</dbReference>
<dbReference type="InterPro" id="IPR037151">
    <property type="entry name" value="AlkB-like_sf"/>
</dbReference>
<evidence type="ECO:0000313" key="2">
    <source>
        <dbReference type="EMBL" id="KJE20152.1"/>
    </source>
</evidence>
<dbReference type="PROSITE" id="PS51471">
    <property type="entry name" value="FE2OG_OXY"/>
    <property type="match status" value="1"/>
</dbReference>
<dbReference type="FunFam" id="2.60.120.590:FF:000011">
    <property type="entry name" value="Alpha-ketoglutarate-dependent dioxygenase AlkB"/>
    <property type="match status" value="1"/>
</dbReference>
<dbReference type="InterPro" id="IPR032854">
    <property type="entry name" value="ALKBH3"/>
</dbReference>
<organism evidence="2 3">
    <name type="scientific">Frankia torreyi</name>
    <dbReference type="NCBI Taxonomy" id="1856"/>
    <lineage>
        <taxon>Bacteria</taxon>
        <taxon>Bacillati</taxon>
        <taxon>Actinomycetota</taxon>
        <taxon>Actinomycetes</taxon>
        <taxon>Frankiales</taxon>
        <taxon>Frankiaceae</taxon>
        <taxon>Frankia</taxon>
    </lineage>
</organism>
<dbReference type="GO" id="GO:0006307">
    <property type="term" value="P:DNA alkylation repair"/>
    <property type="evidence" value="ECO:0007669"/>
    <property type="project" value="InterPro"/>
</dbReference>
<proteinExistence type="predicted"/>
<name>A0A0D8B9U6_9ACTN</name>
<dbReference type="PANTHER" id="PTHR31212">
    <property type="entry name" value="ALPHA-KETOGLUTARATE-DEPENDENT DIOXYGENASE ALKB HOMOLOG 3"/>
    <property type="match status" value="1"/>
</dbReference>
<reference evidence="3" key="1">
    <citation type="submission" date="2015-02" db="EMBL/GenBank/DDBJ databases">
        <title>Draft Genome of Frankia sp. CpI1-S.</title>
        <authorList>
            <person name="Oshone R.T."/>
            <person name="Ngom M."/>
            <person name="Ghodhbane-Gtari F."/>
            <person name="Gtari M."/>
            <person name="Morris K."/>
            <person name="Thomas K."/>
            <person name="Sen A."/>
            <person name="Tisa L.S."/>
        </authorList>
    </citation>
    <scope>NUCLEOTIDE SEQUENCE [LARGE SCALE GENOMIC DNA]</scope>
    <source>
        <strain evidence="3">CpI1-S</strain>
    </source>
</reference>
<dbReference type="Proteomes" id="UP000032545">
    <property type="component" value="Unassembled WGS sequence"/>
</dbReference>
<dbReference type="InterPro" id="IPR027450">
    <property type="entry name" value="AlkB-like"/>
</dbReference>
<sequence length="210" mass="23027">MDVAPFQASLLDAAASVEVGPLAGDVRRRALSAGAWVDLRPRWIEGADALFERLRDGVPWRAERRSMYERVVDIPRLLAFYGGGEVLPDPALAAARDALDEHYAAELGERFVTAGLCLYRDGRDSVAWHGDRIGRGGRQDTMVAIVVLGCPRPLLLRPRGGGPALRFELGHGDLIVMGGSCQRTWDHAVPKSSRPVGPRISVQFRPRDVR</sequence>
<dbReference type="EMBL" id="JYFN01000070">
    <property type="protein sequence ID" value="KJE20152.1"/>
    <property type="molecule type" value="Genomic_DNA"/>
</dbReference>
<feature type="domain" description="Fe2OG dioxygenase" evidence="1">
    <location>
        <begin position="110"/>
        <end position="208"/>
    </location>
</feature>
<protein>
    <submittedName>
        <fullName evidence="2">DNA-N1-methyladenine dioxygenase</fullName>
    </submittedName>
</protein>
<dbReference type="OrthoDB" id="190276at2"/>